<proteinExistence type="predicted"/>
<keyword evidence="4" id="KW-0862">Zinc</keyword>
<keyword evidence="3" id="KW-0863">Zinc-finger</keyword>
<evidence type="ECO:0000259" key="5">
    <source>
        <dbReference type="SMART" id="SM00249"/>
    </source>
</evidence>
<name>A0ABQ7ZNG2_BRANA</name>
<feature type="domain" description="Zinc finger PHD-type" evidence="5">
    <location>
        <begin position="576"/>
        <end position="636"/>
    </location>
</feature>
<dbReference type="PANTHER" id="PTHR32410:SF159">
    <property type="entry name" value="CYSTEINE_HISTIDINE-RICH C1 DOMAIN FAMILY PROTEIN"/>
    <property type="match status" value="1"/>
</dbReference>
<evidence type="ECO:0000256" key="3">
    <source>
        <dbReference type="ARBA" id="ARBA00022771"/>
    </source>
</evidence>
<evidence type="ECO:0000256" key="4">
    <source>
        <dbReference type="ARBA" id="ARBA00022833"/>
    </source>
</evidence>
<comment type="caution">
    <text evidence="6">The sequence shown here is derived from an EMBL/GenBank/DDBJ whole genome shotgun (WGS) entry which is preliminary data.</text>
</comment>
<dbReference type="Pfam" id="PF03107">
    <property type="entry name" value="C1_2"/>
    <property type="match status" value="7"/>
</dbReference>
<evidence type="ECO:0000256" key="2">
    <source>
        <dbReference type="ARBA" id="ARBA00022737"/>
    </source>
</evidence>
<dbReference type="InterPro" id="IPR004146">
    <property type="entry name" value="DC1"/>
</dbReference>
<sequence length="728" mass="82927">MTKRISNIKVTLHVQCVLGDFSRFKPNESITIMGDKCKAVLNNHSSRPFCRHCHERCKVSIIIKADGEQKNGCICSTSCLLSFFAQFVNSVPCDGCHVKGNKYGCYKCSEASCNCWFHKECAEAPPEINHHPSHPEHPLFLTDHSPTRDDTPCEACGQKILSPCYTCLTCEFKVDLICGIKPLASAIEYPVSHDHPLALFKKREEDKGPCEVCKESIGGPFYSCLECNNIFFHVDCVHLSKEVNLPCHSTHPLKIITPESLIDDDAERKCHFCVIQPENMLYHCSLCNFTLCLGCTKLPPPLVVDHTNTHTHPLRLFSSKIAFACNVCGVLGYDNMLYLCLKCDFLVHIHCVGLPQVININRHDHRISFTHHLGHGRAHCGVCRQSVKQYYGAYVCSICPNYAVHSQCAVDLTVWDGLELEGTPDISEDIAPFKVLGDNLICHFSHRGHNLLLVKDYVTVRDYYEWFRCDACICPIEFGPFYICPICPFFLHAKCANLPTKKKLVFDPTPYKLEYLGVYLYCNLCKMISCGFVYISQGFIKNYHYVDIHCGSISEPFVHNGHFHPLFFVTTKKDRHCNACKRVPDGYMLTCGACGFYLCLYCATLPEKIWHMSDEHPLILYYGEKANGKNWCEVCEMELDPSIWFFTCYEDCEVALHVQCALGDFSRLKPNWRFINKERIYKVVFNNHSSRPLCSNCHDRCKVPHILKEDDEQKNGYTCSMSCLKGLE</sequence>
<dbReference type="InterPro" id="IPR001965">
    <property type="entry name" value="Znf_PHD"/>
</dbReference>
<dbReference type="PANTHER" id="PTHR32410">
    <property type="entry name" value="CYSTEINE/HISTIDINE-RICH C1 DOMAIN FAMILY PROTEIN"/>
    <property type="match status" value="1"/>
</dbReference>
<dbReference type="SMART" id="SM00249">
    <property type="entry name" value="PHD"/>
    <property type="match status" value="4"/>
</dbReference>
<feature type="domain" description="Zinc finger PHD-type" evidence="5">
    <location>
        <begin position="471"/>
        <end position="526"/>
    </location>
</feature>
<reference evidence="6 7" key="1">
    <citation type="submission" date="2021-05" db="EMBL/GenBank/DDBJ databases">
        <title>Genome Assembly of Synthetic Allotetraploid Brassica napus Reveals Homoeologous Exchanges between Subgenomes.</title>
        <authorList>
            <person name="Davis J.T."/>
        </authorList>
    </citation>
    <scope>NUCLEOTIDE SEQUENCE [LARGE SCALE GENOMIC DNA]</scope>
    <source>
        <strain evidence="7">cv. Da-Ae</strain>
        <tissue evidence="6">Seedling</tissue>
    </source>
</reference>
<dbReference type="Pfam" id="PF22926">
    <property type="entry name" value="C1-like_CT"/>
    <property type="match status" value="2"/>
</dbReference>
<evidence type="ECO:0000313" key="7">
    <source>
        <dbReference type="Proteomes" id="UP000824890"/>
    </source>
</evidence>
<feature type="domain" description="Zinc finger PHD-type" evidence="5">
    <location>
        <begin position="324"/>
        <end position="384"/>
    </location>
</feature>
<feature type="domain" description="Zinc finger PHD-type" evidence="5">
    <location>
        <begin position="209"/>
        <end position="288"/>
    </location>
</feature>
<dbReference type="InterPro" id="IPR053192">
    <property type="entry name" value="Vacuole_Formation_Reg"/>
</dbReference>
<evidence type="ECO:0000256" key="1">
    <source>
        <dbReference type="ARBA" id="ARBA00022723"/>
    </source>
</evidence>
<dbReference type="InterPro" id="IPR046349">
    <property type="entry name" value="C1-like_sf"/>
</dbReference>
<dbReference type="InterPro" id="IPR054483">
    <property type="entry name" value="DC1-like_CT"/>
</dbReference>
<organism evidence="6 7">
    <name type="scientific">Brassica napus</name>
    <name type="common">Rape</name>
    <dbReference type="NCBI Taxonomy" id="3708"/>
    <lineage>
        <taxon>Eukaryota</taxon>
        <taxon>Viridiplantae</taxon>
        <taxon>Streptophyta</taxon>
        <taxon>Embryophyta</taxon>
        <taxon>Tracheophyta</taxon>
        <taxon>Spermatophyta</taxon>
        <taxon>Magnoliopsida</taxon>
        <taxon>eudicotyledons</taxon>
        <taxon>Gunneridae</taxon>
        <taxon>Pentapetalae</taxon>
        <taxon>rosids</taxon>
        <taxon>malvids</taxon>
        <taxon>Brassicales</taxon>
        <taxon>Brassicaceae</taxon>
        <taxon>Brassiceae</taxon>
        <taxon>Brassica</taxon>
    </lineage>
</organism>
<dbReference type="SUPFAM" id="SSF57889">
    <property type="entry name" value="Cysteine-rich domain"/>
    <property type="match status" value="5"/>
</dbReference>
<gene>
    <name evidence="6" type="ORF">HID58_068965</name>
</gene>
<accession>A0ABQ7ZNG2</accession>
<evidence type="ECO:0000313" key="6">
    <source>
        <dbReference type="EMBL" id="KAH0881571.1"/>
    </source>
</evidence>
<dbReference type="EMBL" id="JAGKQM010000015">
    <property type="protein sequence ID" value="KAH0881571.1"/>
    <property type="molecule type" value="Genomic_DNA"/>
</dbReference>
<keyword evidence="1" id="KW-0479">Metal-binding</keyword>
<keyword evidence="2" id="KW-0677">Repeat</keyword>
<protein>
    <recommendedName>
        <fullName evidence="5">Zinc finger PHD-type domain-containing protein</fullName>
    </recommendedName>
</protein>
<dbReference type="Proteomes" id="UP000824890">
    <property type="component" value="Unassembled WGS sequence"/>
</dbReference>
<keyword evidence="7" id="KW-1185">Reference proteome</keyword>